<dbReference type="SUPFAM" id="SSF50729">
    <property type="entry name" value="PH domain-like"/>
    <property type="match status" value="1"/>
</dbReference>
<keyword evidence="7" id="KW-0106">Calcium</keyword>
<evidence type="ECO:0008006" key="18">
    <source>
        <dbReference type="Google" id="ProtNLM"/>
    </source>
</evidence>
<evidence type="ECO:0000313" key="16">
    <source>
        <dbReference type="EMBL" id="KAF4685328.1"/>
    </source>
</evidence>
<keyword evidence="10" id="KW-0333">Golgi apparatus</keyword>
<keyword evidence="3" id="KW-0328">Glycosyltransferase</keyword>
<dbReference type="GO" id="GO:0005509">
    <property type="term" value="F:calcium ion binding"/>
    <property type="evidence" value="ECO:0007669"/>
    <property type="project" value="TreeGrafter"/>
</dbReference>
<feature type="region of interest" description="Disordered" evidence="12">
    <location>
        <begin position="1"/>
        <end position="34"/>
    </location>
</feature>
<dbReference type="PROSITE" id="PS50003">
    <property type="entry name" value="PH_DOMAIN"/>
    <property type="match status" value="1"/>
</dbReference>
<dbReference type="Proteomes" id="UP000541610">
    <property type="component" value="Unassembled WGS sequence"/>
</dbReference>
<comment type="similarity">
    <text evidence="2">Belongs to the glycosyltransferase 31 family.</text>
</comment>
<dbReference type="SUPFAM" id="SSF81631">
    <property type="entry name" value="PAP/OAS1 substrate-binding domain"/>
    <property type="match status" value="1"/>
</dbReference>
<reference evidence="16 17" key="1">
    <citation type="submission" date="2020-04" db="EMBL/GenBank/DDBJ databases">
        <title>Perkinsus olseni comparative genomics.</title>
        <authorList>
            <person name="Bogema D.R."/>
        </authorList>
    </citation>
    <scope>NUCLEOTIDE SEQUENCE [LARGE SCALE GENOMIC DNA]</scope>
    <source>
        <strain evidence="16">00978-12</strain>
    </source>
</reference>
<evidence type="ECO:0000256" key="4">
    <source>
        <dbReference type="ARBA" id="ARBA00022679"/>
    </source>
</evidence>
<keyword evidence="4" id="KW-0808">Transferase</keyword>
<feature type="region of interest" description="Disordered" evidence="12">
    <location>
        <begin position="1274"/>
        <end position="1296"/>
    </location>
</feature>
<evidence type="ECO:0000313" key="17">
    <source>
        <dbReference type="Proteomes" id="UP000541610"/>
    </source>
</evidence>
<dbReference type="PROSITE" id="PS50004">
    <property type="entry name" value="C2"/>
    <property type="match status" value="1"/>
</dbReference>
<dbReference type="InterPro" id="IPR002659">
    <property type="entry name" value="Glyco_trans_31"/>
</dbReference>
<keyword evidence="5 13" id="KW-0812">Transmembrane</keyword>
<dbReference type="InterPro" id="IPR001849">
    <property type="entry name" value="PH_domain"/>
</dbReference>
<evidence type="ECO:0000256" key="8">
    <source>
        <dbReference type="ARBA" id="ARBA00022968"/>
    </source>
</evidence>
<evidence type="ECO:0000256" key="2">
    <source>
        <dbReference type="ARBA" id="ARBA00008661"/>
    </source>
</evidence>
<evidence type="ECO:0000256" key="6">
    <source>
        <dbReference type="ARBA" id="ARBA00022723"/>
    </source>
</evidence>
<dbReference type="Gene3D" id="2.60.40.150">
    <property type="entry name" value="C2 domain"/>
    <property type="match status" value="1"/>
</dbReference>
<keyword evidence="9 13" id="KW-1133">Transmembrane helix</keyword>
<organism evidence="16 17">
    <name type="scientific">Perkinsus olseni</name>
    <name type="common">Perkinsus atlanticus</name>
    <dbReference type="NCBI Taxonomy" id="32597"/>
    <lineage>
        <taxon>Eukaryota</taxon>
        <taxon>Sar</taxon>
        <taxon>Alveolata</taxon>
        <taxon>Perkinsozoa</taxon>
        <taxon>Perkinsea</taxon>
        <taxon>Perkinsida</taxon>
        <taxon>Perkinsidae</taxon>
        <taxon>Perkinsus</taxon>
    </lineage>
</organism>
<protein>
    <recommendedName>
        <fullName evidence="18">C2 domain-containing protein</fullName>
    </recommendedName>
</protein>
<dbReference type="InterPro" id="IPR035892">
    <property type="entry name" value="C2_domain_sf"/>
</dbReference>
<dbReference type="InterPro" id="IPR000008">
    <property type="entry name" value="C2_dom"/>
</dbReference>
<feature type="transmembrane region" description="Helical" evidence="13">
    <location>
        <begin position="419"/>
        <end position="446"/>
    </location>
</feature>
<keyword evidence="6" id="KW-0479">Metal-binding</keyword>
<dbReference type="GO" id="GO:0016758">
    <property type="term" value="F:hexosyltransferase activity"/>
    <property type="evidence" value="ECO:0007669"/>
    <property type="project" value="InterPro"/>
</dbReference>
<dbReference type="Pfam" id="PF01762">
    <property type="entry name" value="Galactosyl_T"/>
    <property type="match status" value="1"/>
</dbReference>
<evidence type="ECO:0000256" key="11">
    <source>
        <dbReference type="ARBA" id="ARBA00023136"/>
    </source>
</evidence>
<dbReference type="PANTHER" id="PTHR45911">
    <property type="entry name" value="C2 DOMAIN-CONTAINING PROTEIN"/>
    <property type="match status" value="1"/>
</dbReference>
<proteinExistence type="inferred from homology"/>
<name>A0A7J6NNF3_PEROL</name>
<comment type="subcellular location">
    <subcellularLocation>
        <location evidence="1">Golgi apparatus membrane</location>
        <topology evidence="1">Single-pass type II membrane protein</topology>
    </subcellularLocation>
</comment>
<keyword evidence="8" id="KW-0735">Signal-anchor</keyword>
<sequence length="2306" mass="260315">MRGQHRSGLTALVSTRSLSPSPPARREDQQQQQAAVDYSTLAPPSGLIKSGTLFKRRPRTGIFSRRWVEVRGGMVIWFKLMDVKEHQLASVRCLAGATIVAAEACPQEEELPLGDERNGVSSLHLPQSLVLGSGRRTKKGRSLSMFTVYLAKRPGLKIEPLVFATPRSDERPQWIRAFLRATSWKYFDRLPLAMSASGGGVPASKDEGGNGAVPRCTTQPGLRLSGLILVDVISAKNLMAADWGGNSDPYVVLEFDNRQCSTRTVYEDLNPEYRQILQLPVFHDDPSWSLSFYVYDEDELSADDLLGVATLPLHALKQNTSLVWKLKLRSEKPKVTDKLDRGELLVRTYYKTQKWTQMFCISSDRSRNVCITHRPEFSIDMFKLQVQRLKHFMAVCKPWLAGIAEILQWRKPRSTVRFYVVYTVCILFLTDWLLCLVLAGILYAILRAHPQYPRFYIKYLRPLRLSFLAKDDFDWKHALDQGGRNQYNNQRASRVMKDSPPSRMSMLSTSGRASLLDRAAAGYPDESDEDDDSEQEICIHVYECERRKVTAPPFRFSRRGDSSGVANMGYDAAAQVIQGFGGALKTFSHEYLKGGEARWYECRPDNTTELIPLVGAPSTIIGGVKYSWRIHVQRKECDHYGWQYAKSFSREGLKWDSSFQVHKHWVRRRLWKGVLVGEASSADVELTLHELSEETEDRDQAYDDSEGGRDGNAGLLAKYRMVMEEGSKIQMTIFDALSKLEQFRNIVAWKVSWMTDIIVVLGILVLCLAVFLPQRIVFWLIVSAILIDGYTEYAKRQVHVKRMLAHLQTELQSELRLTAQARRAMSKMATDPNVQLKKFLRGVDPEILCDIVMAAATQLSRRKIIEIEAQEKEAAAGVSGKQHEVVEWIPLAPKPALAPKDLEGCDDLREVIETLYRKQLGELWWKKPKHFIHPANLIKFHLVDDWDLYQPHSHFRWVLLLLMVAASVSPSADEALRDQLIEELSSIISSWFTNHSQRILLGLPTTCSLTAPYSDSIYQPKWQNGFDALWLVPHVLWTSNMFLGELTTSAECNSQGLNGLDDTELSMAQDLSTDLLFRPMPGSDPNGCLVRVRCCFLQLTPFPADASQVLSDTTGLLMNKQAVSRDDPASAVALVLAQSYARLRSIICTWAATEQEELPDNFVEAVEFIRSWAENRRVCCTQDDPGPYPSPLALAVMVGRAWQHVFYNKNYGEGRTTTAAGGDQQPVNRDWPWRLTVSTFFRLYSLEWPFGGYEISSQLPDVLDVHTEAKRAGRGSKGRIKYPSTGTSTAAGGGVRTRNVDEGRIQLSGKFFKTFKSIQQLSGASPCPDTNGQTDESLALPEPAQPVALLLECPTTAGLTSFDLCNEPPPAYCDKKRQMTSRGKATHTQVLEHASNEAFLEWLPDYPYDQLDVMPVLSPSYPQLNLLVGMTETHRRVFVSEAYRADRLLTSIEAGCSIPPSLSQKFTLPKGGPFGCWLVVRLMTASTKLIDGFYHVSGYVPLLPFLTGPVGDAGAQTLTYIAYIDFPAKIEPPVGSWATSEATYPRSASEVLIDLKKAVQRYMDSLFQTLAVENVVGFREPVEMGFDEEIEHFANNAAVVVRVVGKDHGIDLLERCWSDQMTTIMLLTLVVTLVHFSVVPAGVPSIGDRINRLNRIFSAALSESSGWAKRMEDCDASLVLEGPTNPLPRTSCRVLYSNASGGIVEGDYDIILTSNRSVVPFMERKGNVYYFDPTHYEEKNIQLLLEKDHLLSVVLPRDFVAQRHLQDLVVNATEIMPDHVYVEGSSSYSRMFKRYRFTLLYGGLDDGEFPPRVLVEAMAHHTIPLVPVGEMKKVIPFHFHMGEAVWGIYSLELPAAIVMLEDLMTNEKKEENVFYRLETQRMTQDVFQYRYHLPIETRLHSHGPEEVSREQAAYGDLVELDVWDTYRNVTLKSLRMFQYVTERWSEAVYFLRVDDDVYLRPIPLLDQIVEHRVPVRYLWGFYDYASVVVRDPDNKKDYNDPRVDYSLAERFPLYVRGNLYVASMDLVRMVVQREAEGGLHSAHPDDPAFGTYLFQLVTLFLMAIIGLMLAVGVGSLIQASMMNSRLTTVKSQILKSGYRVEAEDAAASNGSDMAQQLRELRDEVHNLSVYTNVSRFDANMVRSSLSVAFRERVKNAGDSLANHLQARGIDAGYHVGSMRMITWLTKYGVQNYMVNRVVDLVDFGVDGITPFTKGDSCFQIDALRLAIQFGPEADFDGPEFKEFIALFDECIGTSQAVLRDIGNQPNYANFMRESENHPAVLNLRQKVADWKRRYNVVAPVEESHLD</sequence>
<feature type="transmembrane region" description="Helical" evidence="13">
    <location>
        <begin position="2052"/>
        <end position="2077"/>
    </location>
</feature>
<evidence type="ECO:0000256" key="5">
    <source>
        <dbReference type="ARBA" id="ARBA00022692"/>
    </source>
</evidence>
<dbReference type="OrthoDB" id="417710at2759"/>
<evidence type="ECO:0000256" key="9">
    <source>
        <dbReference type="ARBA" id="ARBA00022989"/>
    </source>
</evidence>
<dbReference type="Pfam" id="PF00168">
    <property type="entry name" value="C2"/>
    <property type="match status" value="1"/>
</dbReference>
<feature type="transmembrane region" description="Helical" evidence="13">
    <location>
        <begin position="747"/>
        <end position="771"/>
    </location>
</feature>
<evidence type="ECO:0000256" key="1">
    <source>
        <dbReference type="ARBA" id="ARBA00004323"/>
    </source>
</evidence>
<keyword evidence="11 13" id="KW-0472">Membrane</keyword>
<dbReference type="EMBL" id="JABANP010000267">
    <property type="protein sequence ID" value="KAF4685328.1"/>
    <property type="molecule type" value="Genomic_DNA"/>
</dbReference>
<dbReference type="SMART" id="SM00233">
    <property type="entry name" value="PH"/>
    <property type="match status" value="1"/>
</dbReference>
<evidence type="ECO:0000256" key="10">
    <source>
        <dbReference type="ARBA" id="ARBA00023034"/>
    </source>
</evidence>
<evidence type="ECO:0000256" key="12">
    <source>
        <dbReference type="SAM" id="MobiDB-lite"/>
    </source>
</evidence>
<accession>A0A7J6NNF3</accession>
<evidence type="ECO:0000256" key="7">
    <source>
        <dbReference type="ARBA" id="ARBA00022837"/>
    </source>
</evidence>
<dbReference type="GO" id="GO:0000139">
    <property type="term" value="C:Golgi membrane"/>
    <property type="evidence" value="ECO:0007669"/>
    <property type="project" value="UniProtKB-SubCell"/>
</dbReference>
<evidence type="ECO:0000259" key="14">
    <source>
        <dbReference type="PROSITE" id="PS50003"/>
    </source>
</evidence>
<dbReference type="SUPFAM" id="SSF49562">
    <property type="entry name" value="C2 domain (Calcium/lipid-binding domain, CaLB)"/>
    <property type="match status" value="1"/>
</dbReference>
<evidence type="ECO:0000256" key="3">
    <source>
        <dbReference type="ARBA" id="ARBA00022676"/>
    </source>
</evidence>
<feature type="domain" description="PH" evidence="14">
    <location>
        <begin position="46"/>
        <end position="183"/>
    </location>
</feature>
<evidence type="ECO:0000259" key="15">
    <source>
        <dbReference type="PROSITE" id="PS50004"/>
    </source>
</evidence>
<feature type="domain" description="C2" evidence="15">
    <location>
        <begin position="209"/>
        <end position="326"/>
    </location>
</feature>
<dbReference type="PANTHER" id="PTHR45911:SF4">
    <property type="entry name" value="MULTIPLE C2 AND TRANSMEMBRANE DOMAIN-CONTAINING PROTEIN"/>
    <property type="match status" value="1"/>
</dbReference>
<dbReference type="SMART" id="SM00239">
    <property type="entry name" value="C2"/>
    <property type="match status" value="1"/>
</dbReference>
<comment type="caution">
    <text evidence="16">The sequence shown here is derived from an EMBL/GenBank/DDBJ whole genome shotgun (WGS) entry which is preliminary data.</text>
</comment>
<evidence type="ECO:0000256" key="13">
    <source>
        <dbReference type="SAM" id="Phobius"/>
    </source>
</evidence>
<gene>
    <name evidence="16" type="ORF">FOZ60_006639</name>
</gene>